<name>A0AAV8RPR1_ENSVE</name>
<evidence type="ECO:0000313" key="1">
    <source>
        <dbReference type="EMBL" id="KAJ8510762.1"/>
    </source>
</evidence>
<organism evidence="1 2">
    <name type="scientific">Ensete ventricosum</name>
    <name type="common">Abyssinian banana</name>
    <name type="synonym">Musa ensete</name>
    <dbReference type="NCBI Taxonomy" id="4639"/>
    <lineage>
        <taxon>Eukaryota</taxon>
        <taxon>Viridiplantae</taxon>
        <taxon>Streptophyta</taxon>
        <taxon>Embryophyta</taxon>
        <taxon>Tracheophyta</taxon>
        <taxon>Spermatophyta</taxon>
        <taxon>Magnoliopsida</taxon>
        <taxon>Liliopsida</taxon>
        <taxon>Zingiberales</taxon>
        <taxon>Musaceae</taxon>
        <taxon>Ensete</taxon>
    </lineage>
</organism>
<keyword evidence="2" id="KW-1185">Reference proteome</keyword>
<protein>
    <submittedName>
        <fullName evidence="1">Uncharacterized protein</fullName>
    </submittedName>
</protein>
<comment type="caution">
    <text evidence="1">The sequence shown here is derived from an EMBL/GenBank/DDBJ whole genome shotgun (WGS) entry which is preliminary data.</text>
</comment>
<sequence>MLTEHLDHCAKKKKESSDIKRTNCVNQRISTKIFIIPPRKRRNLLTSAGLVASIDRLRNRYKKFCALMIRYSDYKDLS</sequence>
<accession>A0AAV8RPR1</accession>
<dbReference type="AlphaFoldDB" id="A0AAV8RPR1"/>
<dbReference type="Proteomes" id="UP001222027">
    <property type="component" value="Unassembled WGS sequence"/>
</dbReference>
<dbReference type="EMBL" id="JAQQAF010000001">
    <property type="protein sequence ID" value="KAJ8510762.1"/>
    <property type="molecule type" value="Genomic_DNA"/>
</dbReference>
<reference evidence="1 2" key="1">
    <citation type="submission" date="2022-12" db="EMBL/GenBank/DDBJ databases">
        <title>Chromosome-scale assembly of the Ensete ventricosum genome.</title>
        <authorList>
            <person name="Dussert Y."/>
            <person name="Stocks J."/>
            <person name="Wendawek A."/>
            <person name="Woldeyes F."/>
            <person name="Nichols R.A."/>
            <person name="Borrell J.S."/>
        </authorList>
    </citation>
    <scope>NUCLEOTIDE SEQUENCE [LARGE SCALE GENOMIC DNA]</scope>
    <source>
        <strain evidence="2">cv. Maze</strain>
        <tissue evidence="1">Seeds</tissue>
    </source>
</reference>
<evidence type="ECO:0000313" key="2">
    <source>
        <dbReference type="Proteomes" id="UP001222027"/>
    </source>
</evidence>
<gene>
    <name evidence="1" type="ORF">OPV22_001196</name>
</gene>
<proteinExistence type="predicted"/>